<dbReference type="EMBL" id="JAKROA010000003">
    <property type="protein sequence ID" value="KAL5109458.1"/>
    <property type="molecule type" value="Genomic_DNA"/>
</dbReference>
<dbReference type="Proteomes" id="UP001651158">
    <property type="component" value="Unassembled WGS sequence"/>
</dbReference>
<name>A0ABR4QI28_9CEST</name>
<protein>
    <submittedName>
        <fullName evidence="1">Uncharacterized protein</fullName>
    </submittedName>
</protein>
<organism evidence="1 2">
    <name type="scientific">Taenia crassiceps</name>
    <dbReference type="NCBI Taxonomy" id="6207"/>
    <lineage>
        <taxon>Eukaryota</taxon>
        <taxon>Metazoa</taxon>
        <taxon>Spiralia</taxon>
        <taxon>Lophotrochozoa</taxon>
        <taxon>Platyhelminthes</taxon>
        <taxon>Cestoda</taxon>
        <taxon>Eucestoda</taxon>
        <taxon>Cyclophyllidea</taxon>
        <taxon>Taeniidae</taxon>
        <taxon>Taenia</taxon>
    </lineage>
</organism>
<evidence type="ECO:0000313" key="2">
    <source>
        <dbReference type="Proteomes" id="UP001651158"/>
    </source>
</evidence>
<accession>A0ABR4QI28</accession>
<comment type="caution">
    <text evidence="1">The sequence shown here is derived from an EMBL/GenBank/DDBJ whole genome shotgun (WGS) entry which is preliminary data.</text>
</comment>
<reference evidence="1 2" key="1">
    <citation type="journal article" date="2022" name="Front. Cell. Infect. Microbiol.">
        <title>The Genomes of Two Strains of Taenia crassiceps the Animal Model for the Study of Human Cysticercosis.</title>
        <authorList>
            <person name="Bobes R.J."/>
            <person name="Estrada K."/>
            <person name="Rios-Valencia D.G."/>
            <person name="Calderon-Gallegos A."/>
            <person name="de la Torre P."/>
            <person name="Carrero J.C."/>
            <person name="Sanchez-Flores A."/>
            <person name="Laclette J.P."/>
        </authorList>
    </citation>
    <scope>NUCLEOTIDE SEQUENCE [LARGE SCALE GENOMIC DNA]</scope>
    <source>
        <strain evidence="1">WFUcys</strain>
    </source>
</reference>
<keyword evidence="2" id="KW-1185">Reference proteome</keyword>
<proteinExistence type="predicted"/>
<gene>
    <name evidence="1" type="ORF">TcWFU_009480</name>
</gene>
<evidence type="ECO:0000313" key="1">
    <source>
        <dbReference type="EMBL" id="KAL5109458.1"/>
    </source>
</evidence>
<sequence length="157" mass="16890">MLVPHRPPRHTLGMSQTDARLHTLAFDDLHINGGKVGESLLCLKSPPLGQCSWSCDRLMLAVERLGLPTPHPHVQPGVVVSGNDLVLSLSLQKCGSTHGSSTSSLHVPGASPGASLGMFDLSYPRPGSTSRLMRHLGYRVNAKIWGCHDLYDCTTAF</sequence>